<organism evidence="3 4">
    <name type="scientific">Ornithinibacillus bavariensis</name>
    <dbReference type="NCBI Taxonomy" id="545502"/>
    <lineage>
        <taxon>Bacteria</taxon>
        <taxon>Bacillati</taxon>
        <taxon>Bacillota</taxon>
        <taxon>Bacilli</taxon>
        <taxon>Bacillales</taxon>
        <taxon>Bacillaceae</taxon>
        <taxon>Ornithinibacillus</taxon>
    </lineage>
</organism>
<dbReference type="Pfam" id="PF08281">
    <property type="entry name" value="Sigma70_r4_2"/>
    <property type="match status" value="1"/>
</dbReference>
<dbReference type="GO" id="GO:0016987">
    <property type="term" value="F:sigma factor activity"/>
    <property type="evidence" value="ECO:0007669"/>
    <property type="project" value="InterPro"/>
</dbReference>
<sequence>MDKDFTFEEIVKQNEKRIYYHIHKLQIRDPHNEFYVEGLYAMWLAYKNYQPDKGPLATYFNFTIRNRLIDLIRSKTREQKINEAYVQKETIEQLDGNRLTISSVPLRPSEGIEVADTEIWDEIKEILSTNQWKWVNYFIIQGLSQKEIAEKEGVSVDAVKSWSREAKKKLLASDLLTSSEGFSTK</sequence>
<dbReference type="InterPro" id="IPR014284">
    <property type="entry name" value="RNA_pol_sigma-70_dom"/>
</dbReference>
<dbReference type="GO" id="GO:0003677">
    <property type="term" value="F:DNA binding"/>
    <property type="evidence" value="ECO:0007669"/>
    <property type="project" value="InterPro"/>
</dbReference>
<proteinExistence type="predicted"/>
<evidence type="ECO:0008006" key="5">
    <source>
        <dbReference type="Google" id="ProtNLM"/>
    </source>
</evidence>
<accession>A0A919XC39</accession>
<evidence type="ECO:0000313" key="3">
    <source>
        <dbReference type="EMBL" id="GIO28290.1"/>
    </source>
</evidence>
<dbReference type="Gene3D" id="1.10.1740.10">
    <property type="match status" value="1"/>
</dbReference>
<dbReference type="SUPFAM" id="SSF88659">
    <property type="entry name" value="Sigma3 and sigma4 domains of RNA polymerase sigma factors"/>
    <property type="match status" value="1"/>
</dbReference>
<reference evidence="3" key="1">
    <citation type="submission" date="2021-03" db="EMBL/GenBank/DDBJ databases">
        <title>Antimicrobial resistance genes in bacteria isolated from Japanese honey, and their potential for conferring macrolide and lincosamide resistance in the American foulbrood pathogen Paenibacillus larvae.</title>
        <authorList>
            <person name="Okamoto M."/>
            <person name="Kumagai M."/>
            <person name="Kanamori H."/>
            <person name="Takamatsu D."/>
        </authorList>
    </citation>
    <scope>NUCLEOTIDE SEQUENCE</scope>
    <source>
        <strain evidence="3">J43TS3</strain>
    </source>
</reference>
<evidence type="ECO:0000259" key="1">
    <source>
        <dbReference type="Pfam" id="PF04542"/>
    </source>
</evidence>
<feature type="domain" description="RNA polymerase sigma-70 region 2" evidence="1">
    <location>
        <begin position="11"/>
        <end position="77"/>
    </location>
</feature>
<dbReference type="InterPro" id="IPR013325">
    <property type="entry name" value="RNA_pol_sigma_r2"/>
</dbReference>
<feature type="domain" description="RNA polymerase sigma factor 70 region 4 type 2" evidence="2">
    <location>
        <begin position="140"/>
        <end position="170"/>
    </location>
</feature>
<dbReference type="AlphaFoldDB" id="A0A919XC39"/>
<gene>
    <name evidence="3" type="ORF">J43TS3_29010</name>
</gene>
<dbReference type="InterPro" id="IPR013249">
    <property type="entry name" value="RNA_pol_sigma70_r4_t2"/>
</dbReference>
<protein>
    <recommendedName>
        <fullName evidence="5">Sigma-70 family RNA polymerase sigma factor</fullName>
    </recommendedName>
</protein>
<dbReference type="SUPFAM" id="SSF88946">
    <property type="entry name" value="Sigma2 domain of RNA polymerase sigma factors"/>
    <property type="match status" value="1"/>
</dbReference>
<dbReference type="InterPro" id="IPR007627">
    <property type="entry name" value="RNA_pol_sigma70_r2"/>
</dbReference>
<dbReference type="Gene3D" id="1.10.10.10">
    <property type="entry name" value="Winged helix-like DNA-binding domain superfamily/Winged helix DNA-binding domain"/>
    <property type="match status" value="1"/>
</dbReference>
<dbReference type="InterPro" id="IPR013324">
    <property type="entry name" value="RNA_pol_sigma_r3/r4-like"/>
</dbReference>
<dbReference type="Pfam" id="PF04542">
    <property type="entry name" value="Sigma70_r2"/>
    <property type="match status" value="1"/>
</dbReference>
<dbReference type="RefSeq" id="WP_212921743.1">
    <property type="nucleotide sequence ID" value="NZ_BORP01000006.1"/>
</dbReference>
<evidence type="ECO:0000313" key="4">
    <source>
        <dbReference type="Proteomes" id="UP000676917"/>
    </source>
</evidence>
<dbReference type="NCBIfam" id="TIGR02937">
    <property type="entry name" value="sigma70-ECF"/>
    <property type="match status" value="1"/>
</dbReference>
<evidence type="ECO:0000259" key="2">
    <source>
        <dbReference type="Pfam" id="PF08281"/>
    </source>
</evidence>
<dbReference type="GO" id="GO:0006352">
    <property type="term" value="P:DNA-templated transcription initiation"/>
    <property type="evidence" value="ECO:0007669"/>
    <property type="project" value="InterPro"/>
</dbReference>
<dbReference type="InterPro" id="IPR036388">
    <property type="entry name" value="WH-like_DNA-bd_sf"/>
</dbReference>
<dbReference type="EMBL" id="BORP01000006">
    <property type="protein sequence ID" value="GIO28290.1"/>
    <property type="molecule type" value="Genomic_DNA"/>
</dbReference>
<dbReference type="Proteomes" id="UP000676917">
    <property type="component" value="Unassembled WGS sequence"/>
</dbReference>
<keyword evidence="4" id="KW-1185">Reference proteome</keyword>
<name>A0A919XC39_9BACI</name>
<comment type="caution">
    <text evidence="3">The sequence shown here is derived from an EMBL/GenBank/DDBJ whole genome shotgun (WGS) entry which is preliminary data.</text>
</comment>